<keyword evidence="2" id="KW-1185">Reference proteome</keyword>
<sequence>KKAQNSPCLQQRALIVKSTGVCYQGQWLLSFRPLGPINETHTYYLDVHSGILLPHSSLERISGCPKHLGTLTGFISTLFAVTYCGGILNNTHALGHLNVSHWRCQDRILGNSKHRDVRVDWRHRIAGSTLTLYLETPGLYFICGHSAYKALPPGWRGRCGVARVIPDVQINKTLDSSQILNLGSY</sequence>
<proteinExistence type="predicted"/>
<feature type="non-terminal residue" evidence="1">
    <location>
        <position position="1"/>
    </location>
</feature>
<comment type="caution">
    <text evidence="1">The sequence shown here is derived from an EMBL/GenBank/DDBJ whole genome shotgun (WGS) entry which is preliminary data.</text>
</comment>
<reference evidence="1 2" key="1">
    <citation type="journal article" date="2020" name="G3 (Bethesda)">
        <title>Draft Genome of the Common Snapping Turtle, Chelydra serpentina, a Model for Phenotypic Plasticity in Reptiles.</title>
        <authorList>
            <person name="Das D."/>
            <person name="Singh S.K."/>
            <person name="Bierstedt J."/>
            <person name="Erickson A."/>
            <person name="Galli G.L.J."/>
            <person name="Crossley D.A. 2nd"/>
            <person name="Rhen T."/>
        </authorList>
    </citation>
    <scope>NUCLEOTIDE SEQUENCE [LARGE SCALE GENOMIC DNA]</scope>
    <source>
        <strain evidence="1">KW</strain>
    </source>
</reference>
<dbReference type="AlphaFoldDB" id="A0A8T1SUZ3"/>
<feature type="non-terminal residue" evidence="1">
    <location>
        <position position="185"/>
    </location>
</feature>
<dbReference type="Proteomes" id="UP000765507">
    <property type="component" value="Unassembled WGS sequence"/>
</dbReference>
<evidence type="ECO:0000313" key="2">
    <source>
        <dbReference type="Proteomes" id="UP000765507"/>
    </source>
</evidence>
<accession>A0A8T1SUZ3</accession>
<evidence type="ECO:0000313" key="1">
    <source>
        <dbReference type="EMBL" id="KAG6932440.1"/>
    </source>
</evidence>
<dbReference type="EMBL" id="JAHGAV010000096">
    <property type="protein sequence ID" value="KAG6932440.1"/>
    <property type="molecule type" value="Genomic_DNA"/>
</dbReference>
<gene>
    <name evidence="1" type="ORF">G0U57_021475</name>
</gene>
<protein>
    <submittedName>
        <fullName evidence="1">Endogenous retrovirus group MER34 member 1</fullName>
    </submittedName>
</protein>
<name>A0A8T1SUZ3_CHESE</name>
<organism evidence="1 2">
    <name type="scientific">Chelydra serpentina</name>
    <name type="common">Snapping turtle</name>
    <name type="synonym">Testudo serpentina</name>
    <dbReference type="NCBI Taxonomy" id="8475"/>
    <lineage>
        <taxon>Eukaryota</taxon>
        <taxon>Metazoa</taxon>
        <taxon>Chordata</taxon>
        <taxon>Craniata</taxon>
        <taxon>Vertebrata</taxon>
        <taxon>Euteleostomi</taxon>
        <taxon>Archelosauria</taxon>
        <taxon>Testudinata</taxon>
        <taxon>Testudines</taxon>
        <taxon>Cryptodira</taxon>
        <taxon>Durocryptodira</taxon>
        <taxon>Americhelydia</taxon>
        <taxon>Chelydroidea</taxon>
        <taxon>Chelydridae</taxon>
        <taxon>Chelydra</taxon>
    </lineage>
</organism>